<accession>A0A381QSE5</accession>
<evidence type="ECO:0000256" key="1">
    <source>
        <dbReference type="SAM" id="Phobius"/>
    </source>
</evidence>
<organism evidence="2">
    <name type="scientific">marine metagenome</name>
    <dbReference type="NCBI Taxonomy" id="408172"/>
    <lineage>
        <taxon>unclassified sequences</taxon>
        <taxon>metagenomes</taxon>
        <taxon>ecological metagenomes</taxon>
    </lineage>
</organism>
<gene>
    <name evidence="2" type="ORF">METZ01_LOCUS34323</name>
</gene>
<evidence type="ECO:0000313" key="2">
    <source>
        <dbReference type="EMBL" id="SUZ81469.1"/>
    </source>
</evidence>
<protein>
    <recommendedName>
        <fullName evidence="3">TRAP C4-dicarboxylate transport system permease DctM subunit domain-containing protein</fullName>
    </recommendedName>
</protein>
<keyword evidence="1" id="KW-0812">Transmembrane</keyword>
<evidence type="ECO:0008006" key="3">
    <source>
        <dbReference type="Google" id="ProtNLM"/>
    </source>
</evidence>
<keyword evidence="1" id="KW-1133">Transmembrane helix</keyword>
<reference evidence="2" key="1">
    <citation type="submission" date="2018-05" db="EMBL/GenBank/DDBJ databases">
        <authorList>
            <person name="Lanie J.A."/>
            <person name="Ng W.-L."/>
            <person name="Kazmierczak K.M."/>
            <person name="Andrzejewski T.M."/>
            <person name="Davidsen T.M."/>
            <person name="Wayne K.J."/>
            <person name="Tettelin H."/>
            <person name="Glass J.I."/>
            <person name="Rusch D."/>
            <person name="Podicherti R."/>
            <person name="Tsui H.-C.T."/>
            <person name="Winkler M.E."/>
        </authorList>
    </citation>
    <scope>NUCLEOTIDE SEQUENCE</scope>
</reference>
<dbReference type="AlphaFoldDB" id="A0A381QSE5"/>
<dbReference type="EMBL" id="UINC01001469">
    <property type="protein sequence ID" value="SUZ81469.1"/>
    <property type="molecule type" value="Genomic_DNA"/>
</dbReference>
<proteinExistence type="predicted"/>
<feature type="non-terminal residue" evidence="2">
    <location>
        <position position="65"/>
    </location>
</feature>
<feature type="transmembrane region" description="Helical" evidence="1">
    <location>
        <begin position="6"/>
        <end position="33"/>
    </location>
</feature>
<name>A0A381QSE5_9ZZZZ</name>
<keyword evidence="1" id="KW-0472">Membrane</keyword>
<sequence>MFFAFIVLVFTGFPVAWVLAGLAILFTAIAIVASVDFGIPIGIDWAYTSITVERVWNVMENWVMV</sequence>